<feature type="compositionally biased region" description="Low complexity" evidence="1">
    <location>
        <begin position="202"/>
        <end position="219"/>
    </location>
</feature>
<comment type="caution">
    <text evidence="4">The sequence shown here is derived from an EMBL/GenBank/DDBJ whole genome shotgun (WGS) entry which is preliminary data.</text>
</comment>
<feature type="compositionally biased region" description="Low complexity" evidence="1">
    <location>
        <begin position="101"/>
        <end position="112"/>
    </location>
</feature>
<keyword evidence="2" id="KW-1133">Transmembrane helix</keyword>
<dbReference type="OrthoDB" id="687745at2759"/>
<feature type="transmembrane region" description="Helical" evidence="2">
    <location>
        <begin position="33"/>
        <end position="58"/>
    </location>
</feature>
<feature type="region of interest" description="Disordered" evidence="1">
    <location>
        <begin position="62"/>
        <end position="81"/>
    </location>
</feature>
<reference evidence="5" key="1">
    <citation type="journal article" date="2019" name="Nat. Commun.">
        <title>The genome of broomcorn millet.</title>
        <authorList>
            <person name="Zou C."/>
            <person name="Miki D."/>
            <person name="Li D."/>
            <person name="Tang Q."/>
            <person name="Xiao L."/>
            <person name="Rajput S."/>
            <person name="Deng P."/>
            <person name="Jia W."/>
            <person name="Huang R."/>
            <person name="Zhang M."/>
            <person name="Sun Y."/>
            <person name="Hu J."/>
            <person name="Fu X."/>
            <person name="Schnable P.S."/>
            <person name="Li F."/>
            <person name="Zhang H."/>
            <person name="Feng B."/>
            <person name="Zhu X."/>
            <person name="Liu R."/>
            <person name="Schnable J.C."/>
            <person name="Zhu J.-K."/>
            <person name="Zhang H."/>
        </authorList>
    </citation>
    <scope>NUCLEOTIDE SEQUENCE [LARGE SCALE GENOMIC DNA]</scope>
</reference>
<feature type="compositionally biased region" description="Polar residues" evidence="1">
    <location>
        <begin position="62"/>
        <end position="73"/>
    </location>
</feature>
<dbReference type="AlphaFoldDB" id="A0A3L6S7K6"/>
<feature type="region of interest" description="Disordered" evidence="1">
    <location>
        <begin position="101"/>
        <end position="161"/>
    </location>
</feature>
<feature type="chain" id="PRO_5017953208" description="DUF4408 domain-containing protein" evidence="3">
    <location>
        <begin position="24"/>
        <end position="250"/>
    </location>
</feature>
<dbReference type="Proteomes" id="UP000275267">
    <property type="component" value="Unassembled WGS sequence"/>
</dbReference>
<feature type="compositionally biased region" description="Basic and acidic residues" evidence="1">
    <location>
        <begin position="152"/>
        <end position="161"/>
    </location>
</feature>
<organism evidence="4 5">
    <name type="scientific">Panicum miliaceum</name>
    <name type="common">Proso millet</name>
    <name type="synonym">Broomcorn millet</name>
    <dbReference type="NCBI Taxonomy" id="4540"/>
    <lineage>
        <taxon>Eukaryota</taxon>
        <taxon>Viridiplantae</taxon>
        <taxon>Streptophyta</taxon>
        <taxon>Embryophyta</taxon>
        <taxon>Tracheophyta</taxon>
        <taxon>Spermatophyta</taxon>
        <taxon>Magnoliopsida</taxon>
        <taxon>Liliopsida</taxon>
        <taxon>Poales</taxon>
        <taxon>Poaceae</taxon>
        <taxon>PACMAD clade</taxon>
        <taxon>Panicoideae</taxon>
        <taxon>Panicodae</taxon>
        <taxon>Paniceae</taxon>
        <taxon>Panicinae</taxon>
        <taxon>Panicum</taxon>
        <taxon>Panicum sect. Panicum</taxon>
    </lineage>
</organism>
<feature type="signal peptide" evidence="3">
    <location>
        <begin position="1"/>
        <end position="23"/>
    </location>
</feature>
<dbReference type="EMBL" id="PQIB02000005">
    <property type="protein sequence ID" value="RLN16604.1"/>
    <property type="molecule type" value="Genomic_DNA"/>
</dbReference>
<evidence type="ECO:0000313" key="5">
    <source>
        <dbReference type="Proteomes" id="UP000275267"/>
    </source>
</evidence>
<feature type="compositionally biased region" description="Low complexity" evidence="1">
    <location>
        <begin position="239"/>
        <end position="250"/>
    </location>
</feature>
<evidence type="ECO:0000256" key="3">
    <source>
        <dbReference type="SAM" id="SignalP"/>
    </source>
</evidence>
<evidence type="ECO:0000313" key="4">
    <source>
        <dbReference type="EMBL" id="RLN16604.1"/>
    </source>
</evidence>
<keyword evidence="3" id="KW-0732">Signal</keyword>
<name>A0A3L6S7K6_PANMI</name>
<evidence type="ECO:0008006" key="6">
    <source>
        <dbReference type="Google" id="ProtNLM"/>
    </source>
</evidence>
<sequence length="250" mass="25822">MDSLLKATAVAMVFAVLAATAEAGPGSYVPAIATAGFLMSPVFLWVAANAIVVAIWLLSSSRGGSTNDATSSPRGDDGEAVHDAADSLYTSSSEYEYFSDAGSARRAADAPPVSRRLAREARRADRPRVRKKPAVQDDAPGTRRAVAAAAAREPDDERRGAETHVAFAAAADGVDGEDEDVSMDSLWQSIVQRRAARRELHPAAARAPAPAAAGVRAAPAPAPAPPPAGPRPHPRLARLRGAAPAGRPAV</sequence>
<feature type="compositionally biased region" description="Basic and acidic residues" evidence="1">
    <location>
        <begin position="117"/>
        <end position="127"/>
    </location>
</feature>
<protein>
    <recommendedName>
        <fullName evidence="6">DUF4408 domain-containing protein</fullName>
    </recommendedName>
</protein>
<keyword evidence="2" id="KW-0812">Transmembrane</keyword>
<keyword evidence="5" id="KW-1185">Reference proteome</keyword>
<feature type="compositionally biased region" description="Pro residues" evidence="1">
    <location>
        <begin position="220"/>
        <end position="231"/>
    </location>
</feature>
<evidence type="ECO:0000256" key="1">
    <source>
        <dbReference type="SAM" id="MobiDB-lite"/>
    </source>
</evidence>
<gene>
    <name evidence="4" type="ORF">C2845_PM02G10960</name>
</gene>
<keyword evidence="2" id="KW-0472">Membrane</keyword>
<feature type="region of interest" description="Disordered" evidence="1">
    <location>
        <begin position="202"/>
        <end position="250"/>
    </location>
</feature>
<evidence type="ECO:0000256" key="2">
    <source>
        <dbReference type="SAM" id="Phobius"/>
    </source>
</evidence>
<feature type="compositionally biased region" description="Low complexity" evidence="1">
    <location>
        <begin position="142"/>
        <end position="151"/>
    </location>
</feature>
<accession>A0A3L6S7K6</accession>
<proteinExistence type="predicted"/>